<dbReference type="RefSeq" id="WP_029635373.1">
    <property type="nucleotide sequence ID" value="NZ_JACJTA010000001.1"/>
</dbReference>
<dbReference type="Proteomes" id="UP000660380">
    <property type="component" value="Unassembled WGS sequence"/>
</dbReference>
<dbReference type="EMBL" id="JACJTA010000001">
    <property type="protein sequence ID" value="MBD2602990.1"/>
    <property type="molecule type" value="Genomic_DNA"/>
</dbReference>
<evidence type="ECO:0000313" key="4">
    <source>
        <dbReference type="EMBL" id="MBD2602990.1"/>
    </source>
</evidence>
<dbReference type="InterPro" id="IPR031107">
    <property type="entry name" value="Small_HSP"/>
</dbReference>
<evidence type="ECO:0000256" key="2">
    <source>
        <dbReference type="RuleBase" id="RU003616"/>
    </source>
</evidence>
<sequence>MALIRWQPFQEMETLRHQMDKMFDEIAGYNREVTTKTWSPAVELEDTNDNLILRAEVPGLEGKDLDIQVAREAVSIAGETRYENKSEERGYLRSEFRYGKFQRTIPLPTAIKNDQVKAEFKNGILILTMPKAEEAKNKVVKINLADDKTALPNS</sequence>
<evidence type="ECO:0000259" key="3">
    <source>
        <dbReference type="PROSITE" id="PS01031"/>
    </source>
</evidence>
<dbReference type="SUPFAM" id="SSF49764">
    <property type="entry name" value="HSP20-like chaperones"/>
    <property type="match status" value="1"/>
</dbReference>
<comment type="caution">
    <text evidence="4">The sequence shown here is derived from an EMBL/GenBank/DDBJ whole genome shotgun (WGS) entry which is preliminary data.</text>
</comment>
<evidence type="ECO:0000256" key="1">
    <source>
        <dbReference type="PROSITE-ProRule" id="PRU00285"/>
    </source>
</evidence>
<dbReference type="Gene3D" id="2.60.40.790">
    <property type="match status" value="1"/>
</dbReference>
<accession>A0ABR8GIT0</accession>
<evidence type="ECO:0000313" key="5">
    <source>
        <dbReference type="Proteomes" id="UP000660380"/>
    </source>
</evidence>
<dbReference type="Pfam" id="PF00011">
    <property type="entry name" value="HSP20"/>
    <property type="match status" value="1"/>
</dbReference>
<gene>
    <name evidence="4" type="ORF">H6G81_00265</name>
</gene>
<proteinExistence type="inferred from homology"/>
<organism evidence="4 5">
    <name type="scientific">Scytonema hofmannii FACHB-248</name>
    <dbReference type="NCBI Taxonomy" id="1842502"/>
    <lineage>
        <taxon>Bacteria</taxon>
        <taxon>Bacillati</taxon>
        <taxon>Cyanobacteriota</taxon>
        <taxon>Cyanophyceae</taxon>
        <taxon>Nostocales</taxon>
        <taxon>Scytonemataceae</taxon>
        <taxon>Scytonema</taxon>
    </lineage>
</organism>
<keyword evidence="5" id="KW-1185">Reference proteome</keyword>
<dbReference type="PROSITE" id="PS01031">
    <property type="entry name" value="SHSP"/>
    <property type="match status" value="1"/>
</dbReference>
<comment type="similarity">
    <text evidence="1 2">Belongs to the small heat shock protein (HSP20) family.</text>
</comment>
<protein>
    <submittedName>
        <fullName evidence="4">Hsp20/alpha crystallin family protein</fullName>
    </submittedName>
</protein>
<feature type="domain" description="SHSP" evidence="3">
    <location>
        <begin position="33"/>
        <end position="145"/>
    </location>
</feature>
<reference evidence="4 5" key="1">
    <citation type="journal article" date="2020" name="ISME J.">
        <title>Comparative genomics reveals insights into cyanobacterial evolution and habitat adaptation.</title>
        <authorList>
            <person name="Chen M.Y."/>
            <person name="Teng W.K."/>
            <person name="Zhao L."/>
            <person name="Hu C.X."/>
            <person name="Zhou Y.K."/>
            <person name="Han B.P."/>
            <person name="Song L.R."/>
            <person name="Shu W.S."/>
        </authorList>
    </citation>
    <scope>NUCLEOTIDE SEQUENCE [LARGE SCALE GENOMIC DNA]</scope>
    <source>
        <strain evidence="4 5">FACHB-248</strain>
    </source>
</reference>
<dbReference type="InterPro" id="IPR002068">
    <property type="entry name" value="A-crystallin/Hsp20_dom"/>
</dbReference>
<dbReference type="CDD" id="cd06464">
    <property type="entry name" value="ACD_sHsps-like"/>
    <property type="match status" value="1"/>
</dbReference>
<dbReference type="InterPro" id="IPR008978">
    <property type="entry name" value="HSP20-like_chaperone"/>
</dbReference>
<dbReference type="PANTHER" id="PTHR11527">
    <property type="entry name" value="HEAT-SHOCK PROTEIN 20 FAMILY MEMBER"/>
    <property type="match status" value="1"/>
</dbReference>
<name>A0ABR8GIT0_9CYAN</name>